<dbReference type="SUPFAM" id="SSF53649">
    <property type="entry name" value="Alkaline phosphatase-like"/>
    <property type="match status" value="1"/>
</dbReference>
<dbReference type="PANTHER" id="PTHR10151:SF120">
    <property type="entry name" value="BIS(5'-ADENOSYL)-TRIPHOSPHATASE"/>
    <property type="match status" value="1"/>
</dbReference>
<dbReference type="RefSeq" id="WP_247291453.1">
    <property type="nucleotide sequence ID" value="NZ_JAKNRW010000008.1"/>
</dbReference>
<dbReference type="InterPro" id="IPR017850">
    <property type="entry name" value="Alkaline_phosphatase_core_sf"/>
</dbReference>
<comment type="caution">
    <text evidence="1">The sequence shown here is derived from an EMBL/GenBank/DDBJ whole genome shotgun (WGS) entry which is preliminary data.</text>
</comment>
<evidence type="ECO:0000313" key="1">
    <source>
        <dbReference type="EMBL" id="MCK1791124.1"/>
    </source>
</evidence>
<name>A0ABT0F0G2_9PSED</name>
<keyword evidence="2" id="KW-1185">Reference proteome</keyword>
<gene>
    <name evidence="1" type="ORF">L9059_13210</name>
</gene>
<reference evidence="1 2" key="1">
    <citation type="submission" date="2022-02" db="EMBL/GenBank/DDBJ databases">
        <title>Comparative genomics of the first Antarctic Pseudomonas spp. capable of biotransforming 2,4,6-Trinitrotoluene.</title>
        <authorList>
            <person name="Cabrera M.A."/>
            <person name="Marquez S.L."/>
            <person name="Perez-Donoso J.M."/>
        </authorList>
    </citation>
    <scope>NUCLEOTIDE SEQUENCE [LARGE SCALE GENOMIC DNA]</scope>
    <source>
        <strain evidence="1 2">TNT19</strain>
    </source>
</reference>
<dbReference type="InterPro" id="IPR002591">
    <property type="entry name" value="Phosphodiest/P_Trfase"/>
</dbReference>
<dbReference type="Pfam" id="PF01663">
    <property type="entry name" value="Phosphodiest"/>
    <property type="match status" value="1"/>
</dbReference>
<proteinExistence type="predicted"/>
<dbReference type="EMBL" id="JAKNRW010000008">
    <property type="protein sequence ID" value="MCK1791124.1"/>
    <property type="molecule type" value="Genomic_DNA"/>
</dbReference>
<evidence type="ECO:0000313" key="2">
    <source>
        <dbReference type="Proteomes" id="UP001299876"/>
    </source>
</evidence>
<dbReference type="PANTHER" id="PTHR10151">
    <property type="entry name" value="ECTONUCLEOTIDE PYROPHOSPHATASE/PHOSPHODIESTERASE"/>
    <property type="match status" value="1"/>
</dbReference>
<protein>
    <submittedName>
        <fullName evidence="1">Alkaline phosphatase family protein</fullName>
    </submittedName>
</protein>
<accession>A0ABT0F0G2</accession>
<organism evidence="1 2">
    <name type="scientific">Pseudomonas violetae</name>
    <dbReference type="NCBI Taxonomy" id="2915813"/>
    <lineage>
        <taxon>Bacteria</taxon>
        <taxon>Pseudomonadati</taxon>
        <taxon>Pseudomonadota</taxon>
        <taxon>Gammaproteobacteria</taxon>
        <taxon>Pseudomonadales</taxon>
        <taxon>Pseudomonadaceae</taxon>
        <taxon>Pseudomonas</taxon>
    </lineage>
</organism>
<dbReference type="Proteomes" id="UP001299876">
    <property type="component" value="Unassembled WGS sequence"/>
</dbReference>
<dbReference type="Gene3D" id="3.40.720.10">
    <property type="entry name" value="Alkaline Phosphatase, subunit A"/>
    <property type="match status" value="1"/>
</dbReference>
<sequence>MYPPTTSGLAALTRSIFTSLGVGDDFAGIDLPRCSHAVLCLVDGLGADLLDAYAHRAPYLASLSGAGRSLRAGFPSTTASSLASLATAADSGGHGLVGAAFNLEDRLFNPLAWQLYDPRTGDHDQAAGEDNVVLSRSGWLAAVALGVSINAFLPAAIAGSSYTRTVFKGARVIPFRDRQDLVERFHSLPTCPQPQMSYLYFGELDHVGHLHGPGSEAWQGVLQDIDQQIQRLSECIASDTVLIVTADHGMTTLDDAKVMDFDLNPVLQIGVSSICADIRARHVYLQDCVDREVLARWRETLGENFRVFTREEAVVRGLFGVYVVEAACARIGDLVVVAGEGAGLIRSLREPFQTSWVGHHGALTDEEQSVPLLIARGARPSRLHC</sequence>